<evidence type="ECO:0000313" key="2">
    <source>
        <dbReference type="EMBL" id="KII65146.1"/>
    </source>
</evidence>
<evidence type="ECO:0000313" key="3">
    <source>
        <dbReference type="Proteomes" id="UP000031668"/>
    </source>
</evidence>
<name>A0A0C2MDE0_THEKT</name>
<proteinExistence type="predicted"/>
<protein>
    <submittedName>
        <fullName evidence="2">Uncharacterized protein</fullName>
    </submittedName>
</protein>
<evidence type="ECO:0000256" key="1">
    <source>
        <dbReference type="SAM" id="MobiDB-lite"/>
    </source>
</evidence>
<dbReference type="Proteomes" id="UP000031668">
    <property type="component" value="Unassembled WGS sequence"/>
</dbReference>
<feature type="compositionally biased region" description="Polar residues" evidence="1">
    <location>
        <begin position="271"/>
        <end position="280"/>
    </location>
</feature>
<feature type="compositionally biased region" description="Polar residues" evidence="1">
    <location>
        <begin position="93"/>
        <end position="103"/>
    </location>
</feature>
<dbReference type="AlphaFoldDB" id="A0A0C2MDE0"/>
<keyword evidence="3" id="KW-1185">Reference proteome</keyword>
<feature type="region of interest" description="Disordered" evidence="1">
    <location>
        <begin position="198"/>
        <end position="333"/>
    </location>
</feature>
<feature type="region of interest" description="Disordered" evidence="1">
    <location>
        <begin position="443"/>
        <end position="470"/>
    </location>
</feature>
<organism evidence="2 3">
    <name type="scientific">Thelohanellus kitauei</name>
    <name type="common">Myxosporean</name>
    <dbReference type="NCBI Taxonomy" id="669202"/>
    <lineage>
        <taxon>Eukaryota</taxon>
        <taxon>Metazoa</taxon>
        <taxon>Cnidaria</taxon>
        <taxon>Myxozoa</taxon>
        <taxon>Myxosporea</taxon>
        <taxon>Bivalvulida</taxon>
        <taxon>Platysporina</taxon>
        <taxon>Myxobolidae</taxon>
        <taxon>Thelohanellus</taxon>
    </lineage>
</organism>
<accession>A0A0C2MDE0</accession>
<feature type="region of interest" description="Disordered" evidence="1">
    <location>
        <begin position="542"/>
        <end position="561"/>
    </location>
</feature>
<sequence>MDFVPVDLFRSKYFIPKTLLLACAKNPEAVGASVTEPQRGYSGIDLEIPALASSLREEVSNTPESSHLKRELKISIKGQSRYKILQSMPSIEFSENNGGSSQAEYEVRPIDSDQSDESSDSEKIPSKYELASEKSLEIHGNDWRDIKSEPQDEHAYEFERVSDAMLTSSRDSTSADMIQSLVKSDIVINSDSIGNDGLNLISEPQEEPSHGFDAVTATTSTSPFVSSPSDTNPAALLNDLDTGSQSTENAGVDSIQERSVEPAQRAKKGRPSTSTEQSSFAKLVKNPSAVESEIDADSQSTENDAKSLISEPAGDIESTARRATKKTTKTQKTCQNEIGSSFKSAEDYARYMIAKHAEDPSFGVDINGYPLNEEQMAGKIIEKSPPSLLTDLPTGFQSTGIDEVDITKERSTEPILMAKRASANKLTDQSEFSKLVKNTLAGETGNEVSSQSIENDGNSLISELSGDPGRVVDTGSTTISEAENVDMTQAMRQSELGASFKSAEDYARHIIAKHAKDPSFGIDKNGVPLSEEEMAARINKMVSKEQKSTKMPPPGPLGKHFVSRKTYRFYKNPAE</sequence>
<feature type="region of interest" description="Disordered" evidence="1">
    <location>
        <begin position="93"/>
        <end position="127"/>
    </location>
</feature>
<comment type="caution">
    <text evidence="2">The sequence shown here is derived from an EMBL/GenBank/DDBJ whole genome shotgun (WGS) entry which is preliminary data.</text>
</comment>
<feature type="compositionally biased region" description="Low complexity" evidence="1">
    <location>
        <begin position="214"/>
        <end position="231"/>
    </location>
</feature>
<gene>
    <name evidence="2" type="ORF">RF11_00863</name>
</gene>
<feature type="compositionally biased region" description="Polar residues" evidence="1">
    <location>
        <begin position="446"/>
        <end position="462"/>
    </location>
</feature>
<reference evidence="2 3" key="1">
    <citation type="journal article" date="2014" name="Genome Biol. Evol.">
        <title>The genome of the myxosporean Thelohanellus kitauei shows adaptations to nutrient acquisition within its fish host.</title>
        <authorList>
            <person name="Yang Y."/>
            <person name="Xiong J."/>
            <person name="Zhou Z."/>
            <person name="Huo F."/>
            <person name="Miao W."/>
            <person name="Ran C."/>
            <person name="Liu Y."/>
            <person name="Zhang J."/>
            <person name="Feng J."/>
            <person name="Wang M."/>
            <person name="Wang M."/>
            <person name="Wang L."/>
            <person name="Yao B."/>
        </authorList>
    </citation>
    <scope>NUCLEOTIDE SEQUENCE [LARGE SCALE GENOMIC DNA]</scope>
    <source>
        <strain evidence="2">Wuqing</strain>
    </source>
</reference>
<dbReference type="EMBL" id="JWZT01003991">
    <property type="protein sequence ID" value="KII65146.1"/>
    <property type="molecule type" value="Genomic_DNA"/>
</dbReference>